<gene>
    <name evidence="1" type="ORF">CVT23_17325</name>
</gene>
<proteinExistence type="predicted"/>
<dbReference type="Proteomes" id="UP000229498">
    <property type="component" value="Unassembled WGS sequence"/>
</dbReference>
<sequence length="166" mass="18079">MNDHADQQTNITVRLPAGPLRRVHDYWAAGVADGLLPGRQDLRPEDLTDILGHLFLIDAPEAGRYRYRLIGTRVAEWSGGDATGRYLDDPVCGESRFRFIDLVHGVVETHRPMATLGEPAIFGGSAFLFDRLMLPLAADGRNVDMILGVADMKPGPTGGGRRSLSA</sequence>
<dbReference type="RefSeq" id="WP_109795727.1">
    <property type="nucleotide sequence ID" value="NZ_PHIG01000044.1"/>
</dbReference>
<name>A0A2M9FYC3_9PROT</name>
<dbReference type="AlphaFoldDB" id="A0A2M9FYC3"/>
<reference evidence="1 2" key="1">
    <citation type="submission" date="2017-11" db="EMBL/GenBank/DDBJ databases">
        <title>Draft genome sequence of Rhizobiales bacterium SY3-13.</title>
        <authorList>
            <person name="Sun C."/>
        </authorList>
    </citation>
    <scope>NUCLEOTIDE SEQUENCE [LARGE SCALE GENOMIC DNA]</scope>
    <source>
        <strain evidence="1 2">SY3-13</strain>
    </source>
</reference>
<evidence type="ECO:0000313" key="1">
    <source>
        <dbReference type="EMBL" id="PJK28458.1"/>
    </source>
</evidence>
<organism evidence="1 2">
    <name type="scientific">Minwuia thermotolerans</name>
    <dbReference type="NCBI Taxonomy" id="2056226"/>
    <lineage>
        <taxon>Bacteria</taxon>
        <taxon>Pseudomonadati</taxon>
        <taxon>Pseudomonadota</taxon>
        <taxon>Alphaproteobacteria</taxon>
        <taxon>Minwuiales</taxon>
        <taxon>Minwuiaceae</taxon>
        <taxon>Minwuia</taxon>
    </lineage>
</organism>
<dbReference type="OrthoDB" id="8449511at2"/>
<dbReference type="InterPro" id="IPR009922">
    <property type="entry name" value="DUF1457"/>
</dbReference>
<keyword evidence="2" id="KW-1185">Reference proteome</keyword>
<comment type="caution">
    <text evidence="1">The sequence shown here is derived from an EMBL/GenBank/DDBJ whole genome shotgun (WGS) entry which is preliminary data.</text>
</comment>
<accession>A0A2M9FYC3</accession>
<evidence type="ECO:0008006" key="3">
    <source>
        <dbReference type="Google" id="ProtNLM"/>
    </source>
</evidence>
<dbReference type="EMBL" id="PHIG01000044">
    <property type="protein sequence ID" value="PJK28458.1"/>
    <property type="molecule type" value="Genomic_DNA"/>
</dbReference>
<evidence type="ECO:0000313" key="2">
    <source>
        <dbReference type="Proteomes" id="UP000229498"/>
    </source>
</evidence>
<dbReference type="Pfam" id="PF07310">
    <property type="entry name" value="PAS_5"/>
    <property type="match status" value="1"/>
</dbReference>
<protein>
    <recommendedName>
        <fullName evidence="3">PAS domain-containing protein</fullName>
    </recommendedName>
</protein>